<accession>A0AAV9MMQ7</accession>
<feature type="compositionally biased region" description="Acidic residues" evidence="1">
    <location>
        <begin position="158"/>
        <end position="170"/>
    </location>
</feature>
<feature type="compositionally biased region" description="Pro residues" evidence="1">
    <location>
        <begin position="13"/>
        <end position="23"/>
    </location>
</feature>
<evidence type="ECO:0000256" key="1">
    <source>
        <dbReference type="SAM" id="MobiDB-lite"/>
    </source>
</evidence>
<reference evidence="2 3" key="1">
    <citation type="submission" date="2023-10" db="EMBL/GenBank/DDBJ databases">
        <title>Genome-Wide Identification Analysis in wild type Solanum Pinnatisectum Reveals Some Genes Defensing Phytophthora Infestans.</title>
        <authorList>
            <person name="Sun C."/>
        </authorList>
    </citation>
    <scope>NUCLEOTIDE SEQUENCE [LARGE SCALE GENOMIC DNA]</scope>
    <source>
        <strain evidence="2">LQN</strain>
        <tissue evidence="2">Leaf</tissue>
    </source>
</reference>
<feature type="region of interest" description="Disordered" evidence="1">
    <location>
        <begin position="154"/>
        <end position="174"/>
    </location>
</feature>
<keyword evidence="3" id="KW-1185">Reference proteome</keyword>
<evidence type="ECO:0000313" key="2">
    <source>
        <dbReference type="EMBL" id="KAK4738345.1"/>
    </source>
</evidence>
<evidence type="ECO:0000313" key="3">
    <source>
        <dbReference type="Proteomes" id="UP001311915"/>
    </source>
</evidence>
<protein>
    <recommendedName>
        <fullName evidence="4">PRLI-interacting factor A</fullName>
    </recommendedName>
</protein>
<dbReference type="PANTHER" id="PTHR34484">
    <property type="entry name" value="OS02G0832600 PROTEIN"/>
    <property type="match status" value="1"/>
</dbReference>
<gene>
    <name evidence="2" type="ORF">R3W88_002042</name>
</gene>
<evidence type="ECO:0008006" key="4">
    <source>
        <dbReference type="Google" id="ProtNLM"/>
    </source>
</evidence>
<feature type="compositionally biased region" description="Acidic residues" evidence="1">
    <location>
        <begin position="255"/>
        <end position="269"/>
    </location>
</feature>
<dbReference type="PANTHER" id="PTHR34484:SF3">
    <property type="entry name" value="PRLI-INTERACTING FACTOR A"/>
    <property type="match status" value="1"/>
</dbReference>
<proteinExistence type="predicted"/>
<name>A0AAV9MMQ7_9SOLN</name>
<dbReference type="EMBL" id="JAWPEI010000001">
    <property type="protein sequence ID" value="KAK4738345.1"/>
    <property type="molecule type" value="Genomic_DNA"/>
</dbReference>
<feature type="region of interest" description="Disordered" evidence="1">
    <location>
        <begin position="253"/>
        <end position="277"/>
    </location>
</feature>
<dbReference type="Proteomes" id="UP001311915">
    <property type="component" value="Unassembled WGS sequence"/>
</dbReference>
<comment type="caution">
    <text evidence="2">The sequence shown here is derived from an EMBL/GenBank/DDBJ whole genome shotgun (WGS) entry which is preliminary data.</text>
</comment>
<sequence>MKQSQLMNRSYHPWPPPLPPRPTMVPENRQTFQVLQRPCFTPGSVDRSDWKLQNLYNSDFQKPHRLNNPRRFFQKKKQRENYRFTPFTPHNTTSFLIRAKKSGGITSLVSPCPVTPAVLPTPKFSPAREILADVAKEEWGVDGYGSMNGLIRVRSPENEPEEEDEGEGEGVIESWNSDVEEVEKRLNHDLSRFEMIYDPRNGGSGRDTYDFGYRVDDVEEHIERLEEENMELKEKMYVMERELEELRKRVRYLEGEDDNGNGNESDNEAGSEKSVGD</sequence>
<dbReference type="AlphaFoldDB" id="A0AAV9MMQ7"/>
<feature type="region of interest" description="Disordered" evidence="1">
    <location>
        <begin position="1"/>
        <end position="25"/>
    </location>
</feature>
<organism evidence="2 3">
    <name type="scientific">Solanum pinnatisectum</name>
    <name type="common">tansyleaf nightshade</name>
    <dbReference type="NCBI Taxonomy" id="50273"/>
    <lineage>
        <taxon>Eukaryota</taxon>
        <taxon>Viridiplantae</taxon>
        <taxon>Streptophyta</taxon>
        <taxon>Embryophyta</taxon>
        <taxon>Tracheophyta</taxon>
        <taxon>Spermatophyta</taxon>
        <taxon>Magnoliopsida</taxon>
        <taxon>eudicotyledons</taxon>
        <taxon>Gunneridae</taxon>
        <taxon>Pentapetalae</taxon>
        <taxon>asterids</taxon>
        <taxon>lamiids</taxon>
        <taxon>Solanales</taxon>
        <taxon>Solanaceae</taxon>
        <taxon>Solanoideae</taxon>
        <taxon>Solaneae</taxon>
        <taxon>Solanum</taxon>
    </lineage>
</organism>